<comment type="similarity">
    <text evidence="2">Belongs to the cytidine and deoxycytidylate deaminase family.</text>
</comment>
<evidence type="ECO:0000256" key="5">
    <source>
        <dbReference type="ARBA" id="ARBA00022833"/>
    </source>
</evidence>
<dbReference type="CDD" id="cd01286">
    <property type="entry name" value="deoxycytidylate_deaminase"/>
    <property type="match status" value="1"/>
</dbReference>
<dbReference type="GO" id="GO:0004132">
    <property type="term" value="F:dCMP deaminase activity"/>
    <property type="evidence" value="ECO:0007669"/>
    <property type="project" value="TreeGrafter"/>
</dbReference>
<dbReference type="Gene3D" id="3.40.140.10">
    <property type="entry name" value="Cytidine Deaminase, domain 2"/>
    <property type="match status" value="1"/>
</dbReference>
<dbReference type="InterPro" id="IPR016192">
    <property type="entry name" value="APOBEC/CMP_deaminase_Zn-bd"/>
</dbReference>
<comment type="cofactor">
    <cofactor evidence="1">
        <name>Zn(2+)</name>
        <dbReference type="ChEBI" id="CHEBI:29105"/>
    </cofactor>
</comment>
<dbReference type="GO" id="GO:0005737">
    <property type="term" value="C:cytoplasm"/>
    <property type="evidence" value="ECO:0007669"/>
    <property type="project" value="TreeGrafter"/>
</dbReference>
<organism evidence="7">
    <name type="scientific">viral metagenome</name>
    <dbReference type="NCBI Taxonomy" id="1070528"/>
    <lineage>
        <taxon>unclassified sequences</taxon>
        <taxon>metagenomes</taxon>
        <taxon>organismal metagenomes</taxon>
    </lineage>
</organism>
<accession>A0A6H1ZX13</accession>
<proteinExistence type="inferred from homology"/>
<dbReference type="GO" id="GO:0008270">
    <property type="term" value="F:zinc ion binding"/>
    <property type="evidence" value="ECO:0007669"/>
    <property type="project" value="InterPro"/>
</dbReference>
<keyword evidence="4" id="KW-0378">Hydrolase</keyword>
<dbReference type="Pfam" id="PF00383">
    <property type="entry name" value="dCMP_cyt_deam_1"/>
    <property type="match status" value="1"/>
</dbReference>
<dbReference type="EMBL" id="MT144301">
    <property type="protein sequence ID" value="QJA51961.1"/>
    <property type="molecule type" value="Genomic_DNA"/>
</dbReference>
<evidence type="ECO:0000259" key="6">
    <source>
        <dbReference type="PROSITE" id="PS51747"/>
    </source>
</evidence>
<evidence type="ECO:0000313" key="7">
    <source>
        <dbReference type="EMBL" id="QJA51961.1"/>
    </source>
</evidence>
<dbReference type="InterPro" id="IPR035105">
    <property type="entry name" value="Deoxycytidylate_deaminase_dom"/>
</dbReference>
<evidence type="ECO:0000256" key="2">
    <source>
        <dbReference type="ARBA" id="ARBA00006576"/>
    </source>
</evidence>
<name>A0A6H1ZX13_9ZZZZ</name>
<dbReference type="PANTHER" id="PTHR11086:SF18">
    <property type="entry name" value="DEOXYCYTIDYLATE DEAMINASE"/>
    <property type="match status" value="1"/>
</dbReference>
<dbReference type="PROSITE" id="PS51747">
    <property type="entry name" value="CYT_DCMP_DEAMINASES_2"/>
    <property type="match status" value="1"/>
</dbReference>
<evidence type="ECO:0000256" key="1">
    <source>
        <dbReference type="ARBA" id="ARBA00001947"/>
    </source>
</evidence>
<keyword evidence="5" id="KW-0862">Zinc</keyword>
<dbReference type="PROSITE" id="PS00903">
    <property type="entry name" value="CYT_DCMP_DEAMINASES_1"/>
    <property type="match status" value="1"/>
</dbReference>
<evidence type="ECO:0000256" key="4">
    <source>
        <dbReference type="ARBA" id="ARBA00022801"/>
    </source>
</evidence>
<gene>
    <name evidence="8" type="ORF">MM415B01632_0002</name>
    <name evidence="7" type="ORF">TM448A02405_0016</name>
</gene>
<evidence type="ECO:0000313" key="8">
    <source>
        <dbReference type="EMBL" id="QJA57454.1"/>
    </source>
</evidence>
<dbReference type="PANTHER" id="PTHR11086">
    <property type="entry name" value="DEOXYCYTIDYLATE DEAMINASE-RELATED"/>
    <property type="match status" value="1"/>
</dbReference>
<dbReference type="InterPro" id="IPR002125">
    <property type="entry name" value="CMP_dCMP_dom"/>
</dbReference>
<dbReference type="AlphaFoldDB" id="A0A6H1ZX13"/>
<dbReference type="EMBL" id="MT141275">
    <property type="protein sequence ID" value="QJA57454.1"/>
    <property type="molecule type" value="Genomic_DNA"/>
</dbReference>
<keyword evidence="3" id="KW-0479">Metal-binding</keyword>
<dbReference type="InterPro" id="IPR016193">
    <property type="entry name" value="Cytidine_deaminase-like"/>
</dbReference>
<protein>
    <submittedName>
        <fullName evidence="7">Putative CMP/dCMP deaminase zinc-binding</fullName>
    </submittedName>
</protein>
<feature type="domain" description="CMP/dCMP-type deaminase" evidence="6">
    <location>
        <begin position="54"/>
        <end position="185"/>
    </location>
</feature>
<dbReference type="SUPFAM" id="SSF53927">
    <property type="entry name" value="Cytidine deaminase-like"/>
    <property type="match status" value="1"/>
</dbReference>
<dbReference type="InterPro" id="IPR015517">
    <property type="entry name" value="dCMP_deaminase-rel"/>
</dbReference>
<reference evidence="7" key="1">
    <citation type="submission" date="2020-03" db="EMBL/GenBank/DDBJ databases">
        <title>The deep terrestrial virosphere.</title>
        <authorList>
            <person name="Holmfeldt K."/>
            <person name="Nilsson E."/>
            <person name="Simone D."/>
            <person name="Lopez-Fernandez M."/>
            <person name="Wu X."/>
            <person name="de Brujin I."/>
            <person name="Lundin D."/>
            <person name="Andersson A."/>
            <person name="Bertilsson S."/>
            <person name="Dopson M."/>
        </authorList>
    </citation>
    <scope>NUCLEOTIDE SEQUENCE</scope>
    <source>
        <strain evidence="8">MM415B01632</strain>
        <strain evidence="7">TM448A02405</strain>
    </source>
</reference>
<sequence>MKFIESICHNCDPRYLKPGSLIKVNKVEGRFYCKNCGKDVTNMQEDYFVQKQKRWDDYFHNLCIAVASKSPCLSRQIGVVIVRDNSIISTSFNGPARGYSHCEPPTCPRQLHGFKSGEGLEHCPAAHAETNAIANAARLGVSVLGAILYMNSIIPCKFCAVSIVNAGISEVVVDDLHNYHELSKEILLKGKVTIRRFRQ</sequence>
<evidence type="ECO:0000256" key="3">
    <source>
        <dbReference type="ARBA" id="ARBA00022723"/>
    </source>
</evidence>